<dbReference type="InterPro" id="IPR007963">
    <property type="entry name" value="Peptidase_M61_catalytic"/>
</dbReference>
<dbReference type="AlphaFoldDB" id="A0A396RT24"/>
<dbReference type="Pfam" id="PF17899">
    <property type="entry name" value="Peptidase_M61_N"/>
    <property type="match status" value="1"/>
</dbReference>
<evidence type="ECO:0000313" key="3">
    <source>
        <dbReference type="EMBL" id="RHW17523.1"/>
    </source>
</evidence>
<dbReference type="SUPFAM" id="SSF50156">
    <property type="entry name" value="PDZ domain-like"/>
    <property type="match status" value="1"/>
</dbReference>
<feature type="domain" description="PDZ" evidence="2">
    <location>
        <begin position="539"/>
        <end position="603"/>
    </location>
</feature>
<dbReference type="Pfam" id="PF05299">
    <property type="entry name" value="Peptidase_M61"/>
    <property type="match status" value="1"/>
</dbReference>
<dbReference type="OrthoDB" id="9778516at2"/>
<proteinExistence type="predicted"/>
<protein>
    <submittedName>
        <fullName evidence="3">M61 family peptidase</fullName>
    </submittedName>
</protein>
<dbReference type="RefSeq" id="WP_118863790.1">
    <property type="nucleotide sequence ID" value="NZ_QWLV01000003.1"/>
</dbReference>
<accession>A0A396RT24</accession>
<dbReference type="InterPro" id="IPR027268">
    <property type="entry name" value="Peptidase_M4/M1_CTD_sf"/>
</dbReference>
<evidence type="ECO:0000256" key="1">
    <source>
        <dbReference type="SAM" id="SignalP"/>
    </source>
</evidence>
<reference evidence="3 4" key="1">
    <citation type="submission" date="2018-08" db="EMBL/GenBank/DDBJ databases">
        <title>The multiple taxonomic identification of Sphingomonas gilva.</title>
        <authorList>
            <person name="Zhu D."/>
            <person name="Zheng S."/>
        </authorList>
    </citation>
    <scope>NUCLEOTIDE SEQUENCE [LARGE SCALE GENOMIC DNA]</scope>
    <source>
        <strain evidence="3 4">ZDH117</strain>
    </source>
</reference>
<dbReference type="Gene3D" id="2.30.42.10">
    <property type="match status" value="1"/>
</dbReference>
<dbReference type="PROSITE" id="PS50106">
    <property type="entry name" value="PDZ"/>
    <property type="match status" value="1"/>
</dbReference>
<dbReference type="EMBL" id="QWLV01000003">
    <property type="protein sequence ID" value="RHW17523.1"/>
    <property type="molecule type" value="Genomic_DNA"/>
</dbReference>
<dbReference type="InterPro" id="IPR001478">
    <property type="entry name" value="PDZ"/>
</dbReference>
<dbReference type="Gene3D" id="2.60.40.3650">
    <property type="match status" value="1"/>
</dbReference>
<evidence type="ECO:0000259" key="2">
    <source>
        <dbReference type="PROSITE" id="PS50106"/>
    </source>
</evidence>
<name>A0A396RT24_9SPHN</name>
<gene>
    <name evidence="3" type="ORF">D1610_08650</name>
</gene>
<keyword evidence="1" id="KW-0732">Signal</keyword>
<feature type="chain" id="PRO_5017346861" evidence="1">
    <location>
        <begin position="22"/>
        <end position="638"/>
    </location>
</feature>
<dbReference type="InterPro" id="IPR036034">
    <property type="entry name" value="PDZ_sf"/>
</dbReference>
<dbReference type="PIRSF" id="PIRSF016493">
    <property type="entry name" value="Glycyl_aminpptds"/>
    <property type="match status" value="1"/>
</dbReference>
<keyword evidence="4" id="KW-1185">Reference proteome</keyword>
<evidence type="ECO:0000313" key="4">
    <source>
        <dbReference type="Proteomes" id="UP000266693"/>
    </source>
</evidence>
<sequence>MVRPALVASLLAIALAAPAAAQEGNTLAQPIPIVDMVPDARDVDYPGVMKLKVDATDIKRAIYRVEQTIPVAQAGRMTLLMPEWLPGNHAPRGQIEKLAGLVIKAGDRVLPWVRDEVNVYAFHFDVPEGTKAITANFQFLSATAPNQGRIVIAPSMMNLQWEQVSLYPAGYYTRRIPVEATVTYPAGWTARSGLPATNKGSVYSYQRTSYETLIDSPVFAGRYFKEWELTPKVDLNVFADEAEYLEAKPEQIAAHRRLVEQAVKLFGSQHYDQYEFLLALTDEMGGIGLEHHRSSENGVNPEYFTEWDSGPGRRNLLPHEMVHSWNGKFRRGANLYTPDYATPMRDNLLWVYEGQTQFWGYVLQARSGLVSKEDTLDQLAMIYATYDNWKGREWRPLVDTTHDPIISARRPKGWTSWQRSEDYYNEGLLIWLEADSVIRDQSNGAKSMDDFAKAFFGMRDGDWGVLTYSFDDVVATLNSVVPYDWNTFLNDRVNRINPRAPLKGFTDNGYQVIYTDEPTGVWKEGEKRSKGVNLNYSGGLSVGGDGEIATVMWGSAAFDVDLDVGDKIIAVGERAYTGEALKEAITAAKGGREPIKLTVTHEGRVRTVDLKWNQGLRYPRLQKTGTGETGLDRLLTAK</sequence>
<dbReference type="Proteomes" id="UP000266693">
    <property type="component" value="Unassembled WGS sequence"/>
</dbReference>
<dbReference type="InterPro" id="IPR024191">
    <property type="entry name" value="Peptidase_M61"/>
</dbReference>
<dbReference type="InterPro" id="IPR040756">
    <property type="entry name" value="Peptidase_M61_N"/>
</dbReference>
<dbReference type="Gene3D" id="1.10.390.10">
    <property type="entry name" value="Neutral Protease Domain 2"/>
    <property type="match status" value="1"/>
</dbReference>
<comment type="caution">
    <text evidence="3">The sequence shown here is derived from an EMBL/GenBank/DDBJ whole genome shotgun (WGS) entry which is preliminary data.</text>
</comment>
<organism evidence="3 4">
    <name type="scientific">Sphingomonas gilva</name>
    <dbReference type="NCBI Taxonomy" id="2305907"/>
    <lineage>
        <taxon>Bacteria</taxon>
        <taxon>Pseudomonadati</taxon>
        <taxon>Pseudomonadota</taxon>
        <taxon>Alphaproteobacteria</taxon>
        <taxon>Sphingomonadales</taxon>
        <taxon>Sphingomonadaceae</taxon>
        <taxon>Sphingomonas</taxon>
    </lineage>
</organism>
<feature type="signal peptide" evidence="1">
    <location>
        <begin position="1"/>
        <end position="21"/>
    </location>
</feature>